<name>A0AAE3NUR9_9RHOB</name>
<gene>
    <name evidence="2" type="ORF">P1J78_18130</name>
</gene>
<evidence type="ECO:0000313" key="2">
    <source>
        <dbReference type="EMBL" id="MDF0602661.1"/>
    </source>
</evidence>
<organism evidence="2 3">
    <name type="scientific">Psychromarinibacter sediminicola</name>
    <dbReference type="NCBI Taxonomy" id="3033385"/>
    <lineage>
        <taxon>Bacteria</taxon>
        <taxon>Pseudomonadati</taxon>
        <taxon>Pseudomonadota</taxon>
        <taxon>Alphaproteobacteria</taxon>
        <taxon>Rhodobacterales</taxon>
        <taxon>Paracoccaceae</taxon>
        <taxon>Psychromarinibacter</taxon>
    </lineage>
</organism>
<feature type="signal peptide" evidence="1">
    <location>
        <begin position="1"/>
        <end position="18"/>
    </location>
</feature>
<keyword evidence="1" id="KW-0732">Signal</keyword>
<evidence type="ECO:0000256" key="1">
    <source>
        <dbReference type="SAM" id="SignalP"/>
    </source>
</evidence>
<sequence>MFRIVLTSLIVLPLAACAQFVSRGAEAEPELRFGTGYRGSDDPCVRVGETALTAPYVSQDEDLVGCPVDFDGRPAFQIKTGGREVTRTADWVIYRVPLLGAPDMAGVDPAAETSVAIEVPPSTEL</sequence>
<dbReference type="AlphaFoldDB" id="A0AAE3NUR9"/>
<proteinExistence type="predicted"/>
<accession>A0AAE3NUR9</accession>
<comment type="caution">
    <text evidence="2">The sequence shown here is derived from an EMBL/GenBank/DDBJ whole genome shotgun (WGS) entry which is preliminary data.</text>
</comment>
<keyword evidence="3" id="KW-1185">Reference proteome</keyword>
<reference evidence="2" key="1">
    <citation type="submission" date="2023-03" db="EMBL/GenBank/DDBJ databases">
        <title>Multiphase analysis and comparison of six strains from genera Psychromarinibacter, Lutimaribacter, and Maritimibacter, including a novel species: Psychromarinibacter sediminicola sp. nov.</title>
        <authorList>
            <person name="Wang Y.-H."/>
            <person name="Ye M.-Q."/>
            <person name="Du Z.-J."/>
        </authorList>
    </citation>
    <scope>NUCLEOTIDE SEQUENCE</scope>
    <source>
        <strain evidence="2">C21-152</strain>
    </source>
</reference>
<protein>
    <submittedName>
        <fullName evidence="2">Uncharacterized protein</fullName>
    </submittedName>
</protein>
<dbReference type="EMBL" id="JARGYC010000057">
    <property type="protein sequence ID" value="MDF0602661.1"/>
    <property type="molecule type" value="Genomic_DNA"/>
</dbReference>
<evidence type="ECO:0000313" key="3">
    <source>
        <dbReference type="Proteomes" id="UP001220964"/>
    </source>
</evidence>
<dbReference type="Proteomes" id="UP001220964">
    <property type="component" value="Unassembled WGS sequence"/>
</dbReference>
<dbReference type="RefSeq" id="WP_275568787.1">
    <property type="nucleotide sequence ID" value="NZ_JARGYC010000057.1"/>
</dbReference>
<feature type="chain" id="PRO_5041920621" evidence="1">
    <location>
        <begin position="19"/>
        <end position="125"/>
    </location>
</feature>